<keyword evidence="5 6" id="KW-0046">Antibiotic resistance</keyword>
<keyword evidence="4 6" id="KW-0378">Hydrolase</keyword>
<dbReference type="Gene3D" id="3.40.710.10">
    <property type="entry name" value="DD-peptidase/beta-lactamase superfamily"/>
    <property type="match status" value="1"/>
</dbReference>
<evidence type="ECO:0000256" key="1">
    <source>
        <dbReference type="ARBA" id="ARBA00001526"/>
    </source>
</evidence>
<dbReference type="EC" id="3.5.2.6" evidence="3 6"/>
<dbReference type="NCBIfam" id="NF033103">
    <property type="entry name" value="bla_class_A"/>
    <property type="match status" value="1"/>
</dbReference>
<dbReference type="PROSITE" id="PS00146">
    <property type="entry name" value="BETA_LACTAMASE_A"/>
    <property type="match status" value="1"/>
</dbReference>
<dbReference type="Pfam" id="PF13354">
    <property type="entry name" value="Beta-lactamase2"/>
    <property type="match status" value="1"/>
</dbReference>
<comment type="catalytic activity">
    <reaction evidence="1 6">
        <text>a beta-lactam + H2O = a substituted beta-amino acid</text>
        <dbReference type="Rhea" id="RHEA:20401"/>
        <dbReference type="ChEBI" id="CHEBI:15377"/>
        <dbReference type="ChEBI" id="CHEBI:35627"/>
        <dbReference type="ChEBI" id="CHEBI:140347"/>
        <dbReference type="EC" id="3.5.2.6"/>
    </reaction>
</comment>
<dbReference type="RefSeq" id="WP_293880745.1">
    <property type="nucleotide sequence ID" value="NZ_JAUTBA010000001.1"/>
</dbReference>
<feature type="domain" description="Beta-lactamase class A catalytic" evidence="7">
    <location>
        <begin position="65"/>
        <end position="287"/>
    </location>
</feature>
<evidence type="ECO:0000256" key="6">
    <source>
        <dbReference type="RuleBase" id="RU361140"/>
    </source>
</evidence>
<proteinExistence type="inferred from homology"/>
<evidence type="ECO:0000256" key="4">
    <source>
        <dbReference type="ARBA" id="ARBA00022801"/>
    </source>
</evidence>
<dbReference type="PANTHER" id="PTHR35333">
    <property type="entry name" value="BETA-LACTAMASE"/>
    <property type="match status" value="1"/>
</dbReference>
<dbReference type="PANTHER" id="PTHR35333:SF3">
    <property type="entry name" value="BETA-LACTAMASE-TYPE TRANSPEPTIDASE FOLD CONTAINING PROTEIN"/>
    <property type="match status" value="1"/>
</dbReference>
<dbReference type="SUPFAM" id="SSF56601">
    <property type="entry name" value="beta-lactamase/transpeptidase-like"/>
    <property type="match status" value="1"/>
</dbReference>
<dbReference type="NCBIfam" id="NF012099">
    <property type="entry name" value="SubclassA2"/>
    <property type="match status" value="1"/>
</dbReference>
<accession>A0ABU0U8J8</accession>
<evidence type="ECO:0000313" key="9">
    <source>
        <dbReference type="Proteomes" id="UP001244640"/>
    </source>
</evidence>
<keyword evidence="9" id="KW-1185">Reference proteome</keyword>
<evidence type="ECO:0000256" key="5">
    <source>
        <dbReference type="ARBA" id="ARBA00023251"/>
    </source>
</evidence>
<evidence type="ECO:0000256" key="3">
    <source>
        <dbReference type="ARBA" id="ARBA00012865"/>
    </source>
</evidence>
<comment type="similarity">
    <text evidence="2 6">Belongs to the class-A beta-lactamase family.</text>
</comment>
<dbReference type="InterPro" id="IPR012338">
    <property type="entry name" value="Beta-lactam/transpept-like"/>
</dbReference>
<dbReference type="Proteomes" id="UP001244640">
    <property type="component" value="Unassembled WGS sequence"/>
</dbReference>
<gene>
    <name evidence="8" type="ORF">QE382_003254</name>
</gene>
<comment type="caution">
    <text evidence="8">The sequence shown here is derived from an EMBL/GenBank/DDBJ whole genome shotgun (WGS) entry which is preliminary data.</text>
</comment>
<dbReference type="InterPro" id="IPR045155">
    <property type="entry name" value="Beta-lactam_cat"/>
</dbReference>
<dbReference type="InterPro" id="IPR000871">
    <property type="entry name" value="Beta-lactam_class-A"/>
</dbReference>
<dbReference type="EMBL" id="JAUTBA010000001">
    <property type="protein sequence ID" value="MDQ1151270.1"/>
    <property type="molecule type" value="Genomic_DNA"/>
</dbReference>
<organism evidence="8 9">
    <name type="scientific">Sphingobacterium zeae</name>
    <dbReference type="NCBI Taxonomy" id="1776859"/>
    <lineage>
        <taxon>Bacteria</taxon>
        <taxon>Pseudomonadati</taxon>
        <taxon>Bacteroidota</taxon>
        <taxon>Sphingobacteriia</taxon>
        <taxon>Sphingobacteriales</taxon>
        <taxon>Sphingobacteriaceae</taxon>
        <taxon>Sphingobacterium</taxon>
    </lineage>
</organism>
<evidence type="ECO:0000256" key="2">
    <source>
        <dbReference type="ARBA" id="ARBA00009009"/>
    </source>
</evidence>
<evidence type="ECO:0000259" key="7">
    <source>
        <dbReference type="Pfam" id="PF13354"/>
    </source>
</evidence>
<protein>
    <recommendedName>
        <fullName evidence="3 6">Beta-lactamase</fullName>
        <ecNumber evidence="3 6">3.5.2.6</ecNumber>
    </recommendedName>
</protein>
<dbReference type="InterPro" id="IPR023650">
    <property type="entry name" value="Beta-lactam_class-A_AS"/>
</dbReference>
<dbReference type="GO" id="GO:0008800">
    <property type="term" value="F:beta-lactamase activity"/>
    <property type="evidence" value="ECO:0007669"/>
    <property type="project" value="UniProtKB-EC"/>
</dbReference>
<evidence type="ECO:0000313" key="8">
    <source>
        <dbReference type="EMBL" id="MDQ1151270.1"/>
    </source>
</evidence>
<name>A0ABU0U8J8_9SPHI</name>
<reference evidence="8 9" key="1">
    <citation type="submission" date="2023-07" db="EMBL/GenBank/DDBJ databases">
        <title>Functional and genomic diversity of the sorghum phyllosphere microbiome.</title>
        <authorList>
            <person name="Shade A."/>
        </authorList>
    </citation>
    <scope>NUCLEOTIDE SEQUENCE [LARGE SCALE GENOMIC DNA]</scope>
    <source>
        <strain evidence="8 9">SORGH_AS_0892</strain>
    </source>
</reference>
<sequence length="315" mass="35827">MHTSYLHLLTSKKNIKCYFFIAIFLLCTNLNQLFAQKTTALLKEKIERIISTKDMRVGVSILANDGQDSISINAEEHYPLQSVFKLHIALAVLSEVDKGKLSLNKKIKVTERELLPDFWSPLRDEHPKGGDFTIKKLIQYSVSQSDNVACDVLIRLLGKPKTVEDYFKKNHIIDNFEINYTEEDMQSKWENMFQNWTTANAASELLMKFYANGNNLLSQHSYDFVWKTLRETNTGEDRLKGALPKGTVVAHKTGYSGKNSEGITAAFNDIGIVFLPNGKYFIISVFVADSKESNEVNAQMISAISKATWDFYLEK</sequence>